<dbReference type="AlphaFoldDB" id="B0NFR9"/>
<accession>B0NFR9</accession>
<reference evidence="1 2" key="1">
    <citation type="journal article" date="2019" name="Appl. Environ. Microbiol.">
        <title>Clostridium scindens ATCC 35704: integration of nutritional requirements, the complete genome sequence, and global transcriptional responses to bile acids.</title>
        <authorList>
            <person name="Devendran S."/>
            <person name="Shrestha R."/>
            <person name="Alves J.M.P."/>
            <person name="Wolf P.G."/>
            <person name="Ly L."/>
            <person name="Hernandez A.G."/>
            <person name="Mendez-Garcia C."/>
            <person name="Inboden A."/>
            <person name="Wiley J."/>
            <person name="Paul O."/>
            <person name="Allen A."/>
            <person name="Springer E."/>
            <person name="Wright C.L."/>
            <person name="Fields C.J."/>
            <person name="Daniel S.L."/>
            <person name="Ridlon J.M."/>
        </authorList>
    </citation>
    <scope>NUCLEOTIDE SEQUENCE [LARGE SCALE GENOMIC DNA]</scope>
    <source>
        <strain evidence="1 2">ATCC 35704</strain>
    </source>
</reference>
<dbReference type="EMBL" id="CP036170">
    <property type="protein sequence ID" value="QBF73253.1"/>
    <property type="molecule type" value="Genomic_DNA"/>
</dbReference>
<gene>
    <name evidence="1" type="ORF">HDCHBGLK_00618</name>
</gene>
<sequence length="97" mass="10593">MKKITPASVVALLLAFVPWTILLVRTHEWALKSPAAEITIGIYSVEIILAFLYCLILYTKKNHKDAMTSIGLVVNGLYAAGVLGIVGISIPGWLERI</sequence>
<dbReference type="OrthoDB" id="1976205at2"/>
<name>B0NFR9_CLOS5</name>
<evidence type="ECO:0000313" key="2">
    <source>
        <dbReference type="Proteomes" id="UP000289664"/>
    </source>
</evidence>
<dbReference type="RefSeq" id="WP_004607387.1">
    <property type="nucleotide sequence ID" value="NZ_CP036170.1"/>
</dbReference>
<dbReference type="KEGG" id="csci:HDCHBGLK_00618"/>
<keyword evidence="2" id="KW-1185">Reference proteome</keyword>
<dbReference type="STRING" id="411468.CLOSCI_02314"/>
<evidence type="ECO:0000313" key="1">
    <source>
        <dbReference type="EMBL" id="QBF73253.1"/>
    </source>
</evidence>
<protein>
    <submittedName>
        <fullName evidence="1">Uncharacterized protein</fullName>
    </submittedName>
</protein>
<dbReference type="GeneID" id="62694848"/>
<dbReference type="HOGENOM" id="CLU_2435700_0_0_9"/>
<dbReference type="Proteomes" id="UP000289664">
    <property type="component" value="Chromosome"/>
</dbReference>
<organism evidence="1 2">
    <name type="scientific">Clostridium scindens (strain ATCC 35704 / DSM 5676 / VPI 13733 / 19)</name>
    <dbReference type="NCBI Taxonomy" id="411468"/>
    <lineage>
        <taxon>Bacteria</taxon>
        <taxon>Bacillati</taxon>
        <taxon>Bacillota</taxon>
        <taxon>Clostridia</taxon>
        <taxon>Lachnospirales</taxon>
        <taxon>Lachnospiraceae</taxon>
    </lineage>
</organism>
<proteinExistence type="predicted"/>